<reference evidence="16 17" key="1">
    <citation type="submission" date="2015-07" db="EMBL/GenBank/DDBJ databases">
        <authorList>
            <person name="Noorani M."/>
        </authorList>
    </citation>
    <scope>NUCLEOTIDE SEQUENCE [LARGE SCALE GENOMIC DNA]</scope>
    <source>
        <strain evidence="16">BBA 69670</strain>
    </source>
</reference>
<evidence type="ECO:0000259" key="14">
    <source>
        <dbReference type="Pfam" id="PF05199"/>
    </source>
</evidence>
<evidence type="ECO:0000313" key="15">
    <source>
        <dbReference type="EMBL" id="CAE6503880.1"/>
    </source>
</evidence>
<gene>
    <name evidence="15" type="ORF">RDB_LOCUS142740</name>
    <name evidence="16" type="ORF">RSOLAG22IIIB_00224</name>
</gene>
<keyword evidence="17" id="KW-1185">Reference proteome</keyword>
<accession>A0A0K6FKM4</accession>
<dbReference type="EC" id="1.1.3.10" evidence="5"/>
<comment type="subunit">
    <text evidence="4">Homotetramer.</text>
</comment>
<keyword evidence="7" id="KW-0285">Flavoprotein</keyword>
<proteinExistence type="inferred from homology"/>
<reference evidence="15" key="2">
    <citation type="submission" date="2021-01" db="EMBL/GenBank/DDBJ databases">
        <authorList>
            <person name="Kaushik A."/>
        </authorList>
    </citation>
    <scope>NUCLEOTIDE SEQUENCE</scope>
    <source>
        <strain evidence="15">AG2-2IIIB</strain>
    </source>
</reference>
<dbReference type="NCBIfam" id="TIGR02462">
    <property type="entry name" value="pyranose_ox"/>
    <property type="match status" value="1"/>
</dbReference>
<evidence type="ECO:0000256" key="11">
    <source>
        <dbReference type="ARBA" id="ARBA00031159"/>
    </source>
</evidence>
<evidence type="ECO:0000313" key="17">
    <source>
        <dbReference type="Proteomes" id="UP000044841"/>
    </source>
</evidence>
<dbReference type="PANTHER" id="PTHR42784">
    <property type="entry name" value="PYRANOSE 2-OXIDASE"/>
    <property type="match status" value="1"/>
</dbReference>
<dbReference type="InterPro" id="IPR000172">
    <property type="entry name" value="GMC_OxRdtase_N"/>
</dbReference>
<dbReference type="AlphaFoldDB" id="A0A0K6FKM4"/>
<comment type="cofactor">
    <cofactor evidence="2">
        <name>FAD</name>
        <dbReference type="ChEBI" id="CHEBI:57692"/>
    </cofactor>
</comment>
<dbReference type="Gene3D" id="3.50.50.60">
    <property type="entry name" value="FAD/NAD(P)-binding domain"/>
    <property type="match status" value="2"/>
</dbReference>
<evidence type="ECO:0000259" key="13">
    <source>
        <dbReference type="Pfam" id="PF00732"/>
    </source>
</evidence>
<dbReference type="InterPro" id="IPR012814">
    <property type="entry name" value="P2OX"/>
</dbReference>
<organism evidence="16 17">
    <name type="scientific">Rhizoctonia solani</name>
    <dbReference type="NCBI Taxonomy" id="456999"/>
    <lineage>
        <taxon>Eukaryota</taxon>
        <taxon>Fungi</taxon>
        <taxon>Dikarya</taxon>
        <taxon>Basidiomycota</taxon>
        <taxon>Agaricomycotina</taxon>
        <taxon>Agaricomycetes</taxon>
        <taxon>Cantharellales</taxon>
        <taxon>Ceratobasidiaceae</taxon>
        <taxon>Rhizoctonia</taxon>
    </lineage>
</organism>
<dbReference type="InterPro" id="IPR051473">
    <property type="entry name" value="P2Ox-like"/>
</dbReference>
<evidence type="ECO:0000256" key="8">
    <source>
        <dbReference type="ARBA" id="ARBA00022827"/>
    </source>
</evidence>
<evidence type="ECO:0000256" key="7">
    <source>
        <dbReference type="ARBA" id="ARBA00022630"/>
    </source>
</evidence>
<evidence type="ECO:0000256" key="3">
    <source>
        <dbReference type="ARBA" id="ARBA00010790"/>
    </source>
</evidence>
<dbReference type="SUPFAM" id="SSF51905">
    <property type="entry name" value="FAD/NAD(P)-binding domain"/>
    <property type="match status" value="1"/>
</dbReference>
<dbReference type="EMBL" id="CYGV01000001">
    <property type="protein sequence ID" value="CUA66776.1"/>
    <property type="molecule type" value="Genomic_DNA"/>
</dbReference>
<evidence type="ECO:0000256" key="5">
    <source>
        <dbReference type="ARBA" id="ARBA00013082"/>
    </source>
</evidence>
<dbReference type="Pfam" id="PF00732">
    <property type="entry name" value="GMC_oxred_N"/>
    <property type="match status" value="1"/>
</dbReference>
<comment type="similarity">
    <text evidence="3">Belongs to the GMC oxidoreductase family.</text>
</comment>
<dbReference type="Proteomes" id="UP000044841">
    <property type="component" value="Unassembled WGS sequence"/>
</dbReference>
<evidence type="ECO:0000256" key="12">
    <source>
        <dbReference type="ARBA" id="ARBA00031330"/>
    </source>
</evidence>
<evidence type="ECO:0000256" key="4">
    <source>
        <dbReference type="ARBA" id="ARBA00011881"/>
    </source>
</evidence>
<comment type="catalytic activity">
    <reaction evidence="1">
        <text>D-glucose + O2 = 2-dehydro-D-glucose + H2O2</text>
        <dbReference type="Rhea" id="RHEA:10552"/>
        <dbReference type="ChEBI" id="CHEBI:4167"/>
        <dbReference type="ChEBI" id="CHEBI:15379"/>
        <dbReference type="ChEBI" id="CHEBI:16240"/>
        <dbReference type="ChEBI" id="CHEBI:16609"/>
        <dbReference type="EC" id="1.1.3.10"/>
    </reaction>
</comment>
<dbReference type="InterPro" id="IPR036188">
    <property type="entry name" value="FAD/NAD-bd_sf"/>
</dbReference>
<protein>
    <recommendedName>
        <fullName evidence="6">Pyranose 2-oxidase</fullName>
        <ecNumber evidence="5">1.1.3.10</ecNumber>
    </recommendedName>
    <alternativeName>
        <fullName evidence="11">FAD-oxidoreductase</fullName>
    </alternativeName>
    <alternativeName>
        <fullName evidence="10">Glucose 2-oxidase</fullName>
    </alternativeName>
    <alternativeName>
        <fullName evidence="12">Pyranose:oxygen 2-oxidoreductase</fullName>
    </alternativeName>
</protein>
<evidence type="ECO:0000313" key="16">
    <source>
        <dbReference type="EMBL" id="CUA66776.1"/>
    </source>
</evidence>
<name>A0A0K6FKM4_9AGAM</name>
<evidence type="ECO:0000256" key="1">
    <source>
        <dbReference type="ARBA" id="ARBA00000827"/>
    </source>
</evidence>
<evidence type="ECO:0000256" key="6">
    <source>
        <dbReference type="ARBA" id="ARBA00016408"/>
    </source>
</evidence>
<dbReference type="GO" id="GO:0050233">
    <property type="term" value="F:pyranose oxidase activity"/>
    <property type="evidence" value="ECO:0007669"/>
    <property type="project" value="UniProtKB-EC"/>
</dbReference>
<keyword evidence="9" id="KW-0560">Oxidoreductase</keyword>
<dbReference type="InterPro" id="IPR007867">
    <property type="entry name" value="GMC_OxRtase_C"/>
</dbReference>
<feature type="domain" description="Glucose-methanol-choline oxidoreductase C-terminal" evidence="14">
    <location>
        <begin position="441"/>
        <end position="567"/>
    </location>
</feature>
<evidence type="ECO:0000256" key="2">
    <source>
        <dbReference type="ARBA" id="ARBA00001974"/>
    </source>
</evidence>
<dbReference type="SUPFAM" id="SSF54373">
    <property type="entry name" value="FAD-linked reductases, C-terminal domain"/>
    <property type="match status" value="1"/>
</dbReference>
<dbReference type="GO" id="GO:0050660">
    <property type="term" value="F:flavin adenine dinucleotide binding"/>
    <property type="evidence" value="ECO:0007669"/>
    <property type="project" value="InterPro"/>
</dbReference>
<dbReference type="Proteomes" id="UP000663843">
    <property type="component" value="Unassembled WGS sequence"/>
</dbReference>
<keyword evidence="8" id="KW-0274">FAD</keyword>
<evidence type="ECO:0000256" key="9">
    <source>
        <dbReference type="ARBA" id="ARBA00023002"/>
    </source>
</evidence>
<feature type="domain" description="Glucose-methanol-choline oxidoreductase N-terminal" evidence="13">
    <location>
        <begin position="268"/>
        <end position="332"/>
    </location>
</feature>
<dbReference type="Pfam" id="PF05199">
    <property type="entry name" value="GMC_oxred_C"/>
    <property type="match status" value="1"/>
</dbReference>
<dbReference type="EMBL" id="CAJMWT010005269">
    <property type="protein sequence ID" value="CAE6503880.1"/>
    <property type="molecule type" value="Genomic_DNA"/>
</dbReference>
<dbReference type="PANTHER" id="PTHR42784:SF1">
    <property type="entry name" value="PYRANOSE 2-OXIDASE"/>
    <property type="match status" value="1"/>
</dbReference>
<sequence>MSYKFESKLGSEFNPEVFETDVFIAGSGPIGCTFVRKILDGIDSAKILMVEVGSQDDPIIGRHHKNSIKYQKDIDTFVHVIQGALQPISVPPASNYMPTLGSGAWVLKPGESFMSSSYNPDQKPEFNLPGSAVTRTVGGMATHWTCSCPLPHEEERKESPLDKAEFDELLKQAGDLLNVHSNEYDCSVRHNLVKNILEEAYDPEHKGGIVGSLPLAVKRTKENEHYVEWSGADTILGEEYSKGNHPRFDLRPEHRLIGFVREHTEHYRLIHEGSGTIQGAYIKDLKNDRYIFVKAKFYIVACGAIGTPQVLWNSGFGEYHPCVDAELPALGRYLTEQSLAFCQIVLKSKYVRDIDAPCSHLISDELKGKCASHHRKYPKDPIHIPFADPEPQVTIPYTHTTPWHTQIHRDAFSYGDVGPRTDPRLVVDLRFFGRQEILPDNYVTFTKEHTDIYGMPQATFNVTRSDLDAKTDQRMMLAMCEAANVLGPFLPGSTPQFMAPGLALHITGTTRLRRVEDRENPSQKDLETSVANQYSQVHNHKNLYVGGNNVIPDSTACNPTRTSIAYALKAAADIVEKLKEIDRA</sequence>
<evidence type="ECO:0000256" key="10">
    <source>
        <dbReference type="ARBA" id="ARBA00030508"/>
    </source>
</evidence>